<keyword evidence="1" id="KW-0472">Membrane</keyword>
<comment type="caution">
    <text evidence="2">The sequence shown here is derived from an EMBL/GenBank/DDBJ whole genome shotgun (WGS) entry which is preliminary data.</text>
</comment>
<dbReference type="EMBL" id="LBWS01000019">
    <property type="protein sequence ID" value="KKR14763.1"/>
    <property type="molecule type" value="Genomic_DNA"/>
</dbReference>
<sequence length="217" mass="24815">METLFSFFSDYGLLISLLIVAVGTYFMFKRWQKKQQAKKTRKVAIAIRASFWTTQFAQLKVFLLFMVNRKPQTKNTTTISRSKKQNTTTTSQPKKQEWWIGKEKIIRLSIWALLLFIISMIAAFWTPEGSLTNIQAWDNRVMGGTNHGSHEWGIINIIIFVLSTLGYGIILAYLYGSGVIVKDKQEAQAKARQEKIAQTAKQQRNNQSINTTLGVQS</sequence>
<evidence type="ECO:0000256" key="1">
    <source>
        <dbReference type="SAM" id="Phobius"/>
    </source>
</evidence>
<dbReference type="AlphaFoldDB" id="A0A0G0NGZ0"/>
<feature type="transmembrane region" description="Helical" evidence="1">
    <location>
        <begin position="6"/>
        <end position="28"/>
    </location>
</feature>
<proteinExistence type="predicted"/>
<keyword evidence="1" id="KW-0812">Transmembrane</keyword>
<feature type="transmembrane region" description="Helical" evidence="1">
    <location>
        <begin position="152"/>
        <end position="175"/>
    </location>
</feature>
<keyword evidence="1" id="KW-1133">Transmembrane helix</keyword>
<dbReference type="Proteomes" id="UP000034048">
    <property type="component" value="Unassembled WGS sequence"/>
</dbReference>
<gene>
    <name evidence="2" type="ORF">UT42_C0019G0004</name>
</gene>
<name>A0A0G0NGZ0_9BACT</name>
<reference evidence="2 3" key="1">
    <citation type="journal article" date="2015" name="Nature">
        <title>rRNA introns, odd ribosomes, and small enigmatic genomes across a large radiation of phyla.</title>
        <authorList>
            <person name="Brown C.T."/>
            <person name="Hug L.A."/>
            <person name="Thomas B.C."/>
            <person name="Sharon I."/>
            <person name="Castelle C.J."/>
            <person name="Singh A."/>
            <person name="Wilkins M.J."/>
            <person name="Williams K.H."/>
            <person name="Banfield J.F."/>
        </authorList>
    </citation>
    <scope>NUCLEOTIDE SEQUENCE [LARGE SCALE GENOMIC DNA]</scope>
</reference>
<evidence type="ECO:0000313" key="3">
    <source>
        <dbReference type="Proteomes" id="UP000034048"/>
    </source>
</evidence>
<protein>
    <submittedName>
        <fullName evidence="2">Uncharacterized protein</fullName>
    </submittedName>
</protein>
<organism evidence="2 3">
    <name type="scientific">Candidatus Falkowbacteria bacterium GW2011_GWA2_39_24</name>
    <dbReference type="NCBI Taxonomy" id="1618634"/>
    <lineage>
        <taxon>Bacteria</taxon>
        <taxon>Candidatus Falkowiibacteriota</taxon>
    </lineage>
</organism>
<feature type="transmembrane region" description="Helical" evidence="1">
    <location>
        <begin position="105"/>
        <end position="125"/>
    </location>
</feature>
<evidence type="ECO:0000313" key="2">
    <source>
        <dbReference type="EMBL" id="KKR14763.1"/>
    </source>
</evidence>
<accession>A0A0G0NGZ0</accession>